<evidence type="ECO:0000256" key="1">
    <source>
        <dbReference type="SAM" id="MobiDB-lite"/>
    </source>
</evidence>
<feature type="compositionally biased region" description="Basic and acidic residues" evidence="1">
    <location>
        <begin position="129"/>
        <end position="148"/>
    </location>
</feature>
<dbReference type="RefSeq" id="WP_058795589.1">
    <property type="nucleotide sequence ID" value="NZ_CP013611.1"/>
</dbReference>
<dbReference type="EMBL" id="CP013611">
    <property type="protein sequence ID" value="ALU42167.1"/>
    <property type="molecule type" value="Genomic_DNA"/>
</dbReference>
<feature type="region of interest" description="Disordered" evidence="1">
    <location>
        <begin position="14"/>
        <end position="33"/>
    </location>
</feature>
<accession>A0A0U3I519</accession>
<proteinExistence type="predicted"/>
<evidence type="ECO:0000313" key="2">
    <source>
        <dbReference type="EMBL" id="ALU42167.1"/>
    </source>
</evidence>
<evidence type="ECO:0000313" key="3">
    <source>
        <dbReference type="Proteomes" id="UP000069015"/>
    </source>
</evidence>
<reference evidence="2 3" key="1">
    <citation type="submission" date="2015-12" db="EMBL/GenBank/DDBJ databases">
        <title>Complete genome sequence of Pseudoalteromonas rubra SCSIO 6842, harboring a conjugative plasmid.</title>
        <authorList>
            <person name="Li B."/>
            <person name="Wang X."/>
        </authorList>
    </citation>
    <scope>NUCLEOTIDE SEQUENCE [LARGE SCALE GENOMIC DNA]</scope>
    <source>
        <strain evidence="2 3">SCSIO 6842</strain>
    </source>
</reference>
<dbReference type="KEGG" id="prr:AT705_03970"/>
<name>A0A0U3I519_9GAMM</name>
<gene>
    <name evidence="2" type="ORF">AT705_03970</name>
</gene>
<organism evidence="2 3">
    <name type="scientific">Pseudoalteromonas rubra</name>
    <dbReference type="NCBI Taxonomy" id="43658"/>
    <lineage>
        <taxon>Bacteria</taxon>
        <taxon>Pseudomonadati</taxon>
        <taxon>Pseudomonadota</taxon>
        <taxon>Gammaproteobacteria</taxon>
        <taxon>Alteromonadales</taxon>
        <taxon>Pseudoalteromonadaceae</taxon>
        <taxon>Pseudoalteromonas</taxon>
    </lineage>
</organism>
<dbReference type="AlphaFoldDB" id="A0A0U3I519"/>
<protein>
    <submittedName>
        <fullName evidence="2">Uncharacterized protein</fullName>
    </submittedName>
</protein>
<dbReference type="Proteomes" id="UP000069015">
    <property type="component" value="Chromosome 1"/>
</dbReference>
<feature type="region of interest" description="Disordered" evidence="1">
    <location>
        <begin position="128"/>
        <end position="148"/>
    </location>
</feature>
<sequence length="148" mass="16720">MLMYKTAGAGPLAADNKVDTGSKLPGNGNTDSGFSQELAMEMPESQPSEVSLQYQRKELQTTIRNDNFLGEMQEAIIMQRLGVNLEKIKQLQEKLDELEDLFEAGYLSEKDFNEKASVIEEMIAQEYQKGQERAQENGQKQDHVMADR</sequence>